<evidence type="ECO:0000256" key="14">
    <source>
        <dbReference type="ARBA" id="ARBA00083640"/>
    </source>
</evidence>
<evidence type="ECO:0000256" key="6">
    <source>
        <dbReference type="ARBA" id="ARBA00050652"/>
    </source>
</evidence>
<dbReference type="InterPro" id="IPR042203">
    <property type="entry name" value="Leu/Phe-tRNA_Trfase_C"/>
</dbReference>
<evidence type="ECO:0000256" key="11">
    <source>
        <dbReference type="ARBA" id="ARBA00074372"/>
    </source>
</evidence>
<dbReference type="Gene3D" id="3.30.70.3550">
    <property type="entry name" value="Leucyl/phenylalanyl-tRNA-protein transferase, N-terminal domain"/>
    <property type="match status" value="1"/>
</dbReference>
<dbReference type="FunFam" id="3.30.70.3550:FF:000001">
    <property type="entry name" value="Leucyl/phenylalanyl-tRNA--protein transferase"/>
    <property type="match status" value="1"/>
</dbReference>
<reference evidence="16" key="1">
    <citation type="submission" date="2023-08" db="EMBL/GenBank/DDBJ databases">
        <title>WGS of Aeromonas isolates.</title>
        <authorList>
            <person name="Lee H."/>
        </authorList>
    </citation>
    <scope>NUCLEOTIDE SEQUENCE</scope>
    <source>
        <strain evidence="16">SL22</strain>
    </source>
</reference>
<dbReference type="EMBL" id="JAOPLV010000004">
    <property type="protein sequence ID" value="MDM5140274.1"/>
    <property type="molecule type" value="Genomic_DNA"/>
</dbReference>
<evidence type="ECO:0000313" key="17">
    <source>
        <dbReference type="Proteomes" id="UP001168216"/>
    </source>
</evidence>
<comment type="caution">
    <text evidence="16">The sequence shown here is derived from an EMBL/GenBank/DDBJ whole genome shotgun (WGS) entry which is preliminary data.</text>
</comment>
<dbReference type="Proteomes" id="UP001168216">
    <property type="component" value="Unassembled WGS sequence"/>
</dbReference>
<evidence type="ECO:0000256" key="9">
    <source>
        <dbReference type="ARBA" id="ARBA00061535"/>
    </source>
</evidence>
<protein>
    <recommendedName>
        <fullName evidence="11 15">Leucyl/phenylalanyl-tRNA--protein transferase</fullName>
        <ecNumber evidence="10 15">2.3.2.6</ecNumber>
    </recommendedName>
    <alternativeName>
        <fullName evidence="12 15">L/F-transferase</fullName>
    </alternativeName>
    <alternativeName>
        <fullName evidence="13 15">Leucyltransferase</fullName>
    </alternativeName>
    <alternativeName>
        <fullName evidence="14 15">Phenyalanyltransferase</fullName>
    </alternativeName>
</protein>
<dbReference type="SUPFAM" id="SSF55729">
    <property type="entry name" value="Acyl-CoA N-acyltransferases (Nat)"/>
    <property type="match status" value="1"/>
</dbReference>
<comment type="catalytic activity">
    <reaction evidence="5 15">
        <text>L-phenylalanyl-tRNA(Phe) + an N-terminal L-alpha-aminoacyl-[protein] = an N-terminal L-phenylalanyl-L-alpha-aminoacyl-[protein] + tRNA(Phe)</text>
        <dbReference type="Rhea" id="RHEA:43632"/>
        <dbReference type="Rhea" id="RHEA-COMP:9668"/>
        <dbReference type="Rhea" id="RHEA-COMP:9699"/>
        <dbReference type="Rhea" id="RHEA-COMP:10636"/>
        <dbReference type="Rhea" id="RHEA-COMP:10637"/>
        <dbReference type="ChEBI" id="CHEBI:78442"/>
        <dbReference type="ChEBI" id="CHEBI:78531"/>
        <dbReference type="ChEBI" id="CHEBI:78597"/>
        <dbReference type="ChEBI" id="CHEBI:83561"/>
        <dbReference type="EC" id="2.3.2.6"/>
    </reaction>
</comment>
<evidence type="ECO:0000256" key="5">
    <source>
        <dbReference type="ARBA" id="ARBA00050607"/>
    </source>
</evidence>
<dbReference type="InterPro" id="IPR004616">
    <property type="entry name" value="Leu/Phe-tRNA_Trfase"/>
</dbReference>
<dbReference type="RefSeq" id="WP_290021936.1">
    <property type="nucleotide sequence ID" value="NZ_JAOPLV010000004.1"/>
</dbReference>
<evidence type="ECO:0000256" key="12">
    <source>
        <dbReference type="ARBA" id="ARBA00077136"/>
    </source>
</evidence>
<dbReference type="Gene3D" id="3.40.630.70">
    <property type="entry name" value="Leucyl/phenylalanyl-tRNA-protein transferase, C-terminal domain"/>
    <property type="match status" value="1"/>
</dbReference>
<comment type="subcellular location">
    <subcellularLocation>
        <location evidence="1 15">Cytoplasm</location>
    </subcellularLocation>
</comment>
<dbReference type="GO" id="GO:0030163">
    <property type="term" value="P:protein catabolic process"/>
    <property type="evidence" value="ECO:0007669"/>
    <property type="project" value="UniProtKB-UniRule"/>
</dbReference>
<dbReference type="FunFam" id="3.40.630.70:FF:000001">
    <property type="entry name" value="Leucyl/phenylalanyl-tRNA--protein transferase"/>
    <property type="match status" value="1"/>
</dbReference>
<keyword evidence="3 15" id="KW-0808">Transferase</keyword>
<proteinExistence type="inferred from homology"/>
<dbReference type="InterPro" id="IPR042221">
    <property type="entry name" value="Leu/Phe-tRNA_Trfase_N"/>
</dbReference>
<evidence type="ECO:0000256" key="4">
    <source>
        <dbReference type="ARBA" id="ARBA00023315"/>
    </source>
</evidence>
<sequence length="235" mass="26489">MSRYLTQLDDELCWFPDPEHALEEPNGLLAIGGDLSPDRLLAAYHKGIFPWNEPHQPLLWWSPDPRGVIIPEQLHVNRSLRKFIRRTSFDISINRAFNEVIAACAAPRRSASGTWISTPMIDAYRQLHRLGHAHSVEIWQDGQLQAGLYGLSLGRLFCGESMFSRIDNGAKLAMMALCQHFARHGGALIDCQMQNDFLATMGIQEWPRATFLTALAQLSRQPLAENCWQPGSISL</sequence>
<dbReference type="NCBIfam" id="TIGR00667">
    <property type="entry name" value="aat"/>
    <property type="match status" value="1"/>
</dbReference>
<evidence type="ECO:0000256" key="8">
    <source>
        <dbReference type="ARBA" id="ARBA00054043"/>
    </source>
</evidence>
<evidence type="ECO:0000256" key="1">
    <source>
        <dbReference type="ARBA" id="ARBA00004496"/>
    </source>
</evidence>
<comment type="catalytic activity">
    <reaction evidence="6 15">
        <text>N-terminal L-arginyl-[protein] + L-leucyl-tRNA(Leu) = N-terminal L-leucyl-L-arginyl-[protein] + tRNA(Leu) + H(+)</text>
        <dbReference type="Rhea" id="RHEA:50416"/>
        <dbReference type="Rhea" id="RHEA-COMP:9613"/>
        <dbReference type="Rhea" id="RHEA-COMP:9622"/>
        <dbReference type="Rhea" id="RHEA-COMP:12672"/>
        <dbReference type="Rhea" id="RHEA-COMP:12673"/>
        <dbReference type="ChEBI" id="CHEBI:15378"/>
        <dbReference type="ChEBI" id="CHEBI:64719"/>
        <dbReference type="ChEBI" id="CHEBI:78442"/>
        <dbReference type="ChEBI" id="CHEBI:78494"/>
        <dbReference type="ChEBI" id="CHEBI:133044"/>
        <dbReference type="EC" id="2.3.2.6"/>
    </reaction>
</comment>
<dbReference type="InterPro" id="IPR016181">
    <property type="entry name" value="Acyl_CoA_acyltransferase"/>
</dbReference>
<dbReference type="GO" id="GO:0008914">
    <property type="term" value="F:leucyl-tRNA--protein transferase activity"/>
    <property type="evidence" value="ECO:0007669"/>
    <property type="project" value="UniProtKB-UniRule"/>
</dbReference>
<evidence type="ECO:0000256" key="3">
    <source>
        <dbReference type="ARBA" id="ARBA00022679"/>
    </source>
</evidence>
<dbReference type="AlphaFoldDB" id="A0AAW7HWR5"/>
<comment type="similarity">
    <text evidence="9 15">Belongs to the L/F-transferase family.</text>
</comment>
<keyword evidence="4 15" id="KW-0012">Acyltransferase</keyword>
<accession>A0AAW7HWR5</accession>
<evidence type="ECO:0000313" key="16">
    <source>
        <dbReference type="EMBL" id="MDM5140274.1"/>
    </source>
</evidence>
<dbReference type="EC" id="2.3.2.6" evidence="10 15"/>
<evidence type="ECO:0000256" key="10">
    <source>
        <dbReference type="ARBA" id="ARBA00066767"/>
    </source>
</evidence>
<comment type="function">
    <text evidence="8 15">Functions in the N-end rule pathway of protein degradation where it conjugates Leu, Phe and, less efficiently, Met from aminoacyl-tRNAs to the N-termini of proteins containing an N-terminal arginine or lysine.</text>
</comment>
<dbReference type="GO" id="GO:0005737">
    <property type="term" value="C:cytoplasm"/>
    <property type="evidence" value="ECO:0007669"/>
    <property type="project" value="UniProtKB-SubCell"/>
</dbReference>
<evidence type="ECO:0000256" key="7">
    <source>
        <dbReference type="ARBA" id="ARBA00051538"/>
    </source>
</evidence>
<dbReference type="PANTHER" id="PTHR30098:SF2">
    <property type="entry name" value="LEUCYL_PHENYLALANYL-TRNA--PROTEIN TRANSFERASE"/>
    <property type="match status" value="1"/>
</dbReference>
<dbReference type="Pfam" id="PF03588">
    <property type="entry name" value="Leu_Phe_trans"/>
    <property type="match status" value="1"/>
</dbReference>
<gene>
    <name evidence="15 16" type="primary">aat</name>
    <name evidence="16" type="ORF">OB959_10755</name>
</gene>
<comment type="catalytic activity">
    <reaction evidence="7 15">
        <text>N-terminal L-lysyl-[protein] + L-leucyl-tRNA(Leu) = N-terminal L-leucyl-L-lysyl-[protein] + tRNA(Leu) + H(+)</text>
        <dbReference type="Rhea" id="RHEA:12340"/>
        <dbReference type="Rhea" id="RHEA-COMP:9613"/>
        <dbReference type="Rhea" id="RHEA-COMP:9622"/>
        <dbReference type="Rhea" id="RHEA-COMP:12670"/>
        <dbReference type="Rhea" id="RHEA-COMP:12671"/>
        <dbReference type="ChEBI" id="CHEBI:15378"/>
        <dbReference type="ChEBI" id="CHEBI:65249"/>
        <dbReference type="ChEBI" id="CHEBI:78442"/>
        <dbReference type="ChEBI" id="CHEBI:78494"/>
        <dbReference type="ChEBI" id="CHEBI:133043"/>
        <dbReference type="EC" id="2.3.2.6"/>
    </reaction>
</comment>
<keyword evidence="2 15" id="KW-0963">Cytoplasm</keyword>
<dbReference type="HAMAP" id="MF_00688">
    <property type="entry name" value="Leu_Phe_trans"/>
    <property type="match status" value="1"/>
</dbReference>
<organism evidence="16 17">
    <name type="scientific">Aeromonas bestiarum</name>
    <dbReference type="NCBI Taxonomy" id="105751"/>
    <lineage>
        <taxon>Bacteria</taxon>
        <taxon>Pseudomonadati</taxon>
        <taxon>Pseudomonadota</taxon>
        <taxon>Gammaproteobacteria</taxon>
        <taxon>Aeromonadales</taxon>
        <taxon>Aeromonadaceae</taxon>
        <taxon>Aeromonas</taxon>
    </lineage>
</organism>
<evidence type="ECO:0000256" key="15">
    <source>
        <dbReference type="HAMAP-Rule" id="MF_00688"/>
    </source>
</evidence>
<evidence type="ECO:0000256" key="2">
    <source>
        <dbReference type="ARBA" id="ARBA00022490"/>
    </source>
</evidence>
<dbReference type="PANTHER" id="PTHR30098">
    <property type="entry name" value="LEUCYL/PHENYLALANYL-TRNA--PROTEIN TRANSFERASE"/>
    <property type="match status" value="1"/>
</dbReference>
<evidence type="ECO:0000256" key="13">
    <source>
        <dbReference type="ARBA" id="ARBA00077165"/>
    </source>
</evidence>
<name>A0AAW7HWR5_9GAMM</name>